<dbReference type="CDD" id="cd02517">
    <property type="entry name" value="CMP-KDO-Synthetase"/>
    <property type="match status" value="1"/>
</dbReference>
<dbReference type="NCBIfam" id="NF003952">
    <property type="entry name" value="PRK05450.1-5"/>
    <property type="match status" value="1"/>
</dbReference>
<accession>A0A9D2S4E4</accession>
<organism evidence="4 5">
    <name type="scientific">Candidatus Gemmiger avicola</name>
    <dbReference type="NCBI Taxonomy" id="2838605"/>
    <lineage>
        <taxon>Bacteria</taxon>
        <taxon>Bacillati</taxon>
        <taxon>Bacillota</taxon>
        <taxon>Clostridia</taxon>
        <taxon>Eubacteriales</taxon>
        <taxon>Gemmiger</taxon>
    </lineage>
</organism>
<dbReference type="SUPFAM" id="SSF53448">
    <property type="entry name" value="Nucleotide-diphospho-sugar transferases"/>
    <property type="match status" value="1"/>
</dbReference>
<dbReference type="Pfam" id="PF02348">
    <property type="entry name" value="CTP_transf_3"/>
    <property type="match status" value="1"/>
</dbReference>
<evidence type="ECO:0000256" key="2">
    <source>
        <dbReference type="ARBA" id="ARBA00022695"/>
    </source>
</evidence>
<keyword evidence="2 4" id="KW-0548">Nucleotidyltransferase</keyword>
<keyword evidence="3" id="KW-0448">Lipopolysaccharide biosynthesis</keyword>
<dbReference type="InterPro" id="IPR004528">
    <property type="entry name" value="KdsB"/>
</dbReference>
<dbReference type="PANTHER" id="PTHR42866">
    <property type="entry name" value="3-DEOXY-MANNO-OCTULOSONATE CYTIDYLYLTRANSFERASE"/>
    <property type="match status" value="1"/>
</dbReference>
<dbReference type="InterPro" id="IPR003329">
    <property type="entry name" value="Cytidylyl_trans"/>
</dbReference>
<dbReference type="EMBL" id="DWYG01000176">
    <property type="protein sequence ID" value="HJB42891.1"/>
    <property type="molecule type" value="Genomic_DNA"/>
</dbReference>
<dbReference type="AlphaFoldDB" id="A0A9D2S4E4"/>
<reference evidence="4" key="1">
    <citation type="journal article" date="2021" name="PeerJ">
        <title>Extensive microbial diversity within the chicken gut microbiome revealed by metagenomics and culture.</title>
        <authorList>
            <person name="Gilroy R."/>
            <person name="Ravi A."/>
            <person name="Getino M."/>
            <person name="Pursley I."/>
            <person name="Horton D.L."/>
            <person name="Alikhan N.F."/>
            <person name="Baker D."/>
            <person name="Gharbi K."/>
            <person name="Hall N."/>
            <person name="Watson M."/>
            <person name="Adriaenssens E.M."/>
            <person name="Foster-Nyarko E."/>
            <person name="Jarju S."/>
            <person name="Secka A."/>
            <person name="Antonio M."/>
            <person name="Oren A."/>
            <person name="Chaudhuri R.R."/>
            <person name="La Ragione R."/>
            <person name="Hildebrand F."/>
            <person name="Pallen M.J."/>
        </authorList>
    </citation>
    <scope>NUCLEOTIDE SEQUENCE</scope>
    <source>
        <strain evidence="4">ChiBcec8-13705</strain>
    </source>
</reference>
<evidence type="ECO:0000256" key="3">
    <source>
        <dbReference type="ARBA" id="ARBA00022985"/>
    </source>
</evidence>
<sequence length="244" mass="27435">MKTIAVIPARYASSRMPGKPLADILGKPMIWWVYQEAKKCPKLDGVVIATDDDRIAEACRAHSMQYLMTSPDHDTPTGRIWEVSTRLDADLYLQVMGDEPLINARAFDLILPETLPADPYYVAVLTNVMTHPADVIDFSNQKVVTNAAREVLLISRSPIPYPKGTLDFEYEKVTGIQLYSKQALAFYHETPKSALEKAEENDMMRFIEHGHTVHAIQSPYKTVSVDTPKDLTLVCEVLRERADG</sequence>
<dbReference type="GO" id="GO:0008690">
    <property type="term" value="F:3-deoxy-manno-octulosonate cytidylyltransferase activity"/>
    <property type="evidence" value="ECO:0007669"/>
    <property type="project" value="InterPro"/>
</dbReference>
<dbReference type="PANTHER" id="PTHR42866:SF2">
    <property type="entry name" value="3-DEOXY-MANNO-OCTULOSONATE CYTIDYLYLTRANSFERASE, MITOCHONDRIAL"/>
    <property type="match status" value="1"/>
</dbReference>
<dbReference type="InterPro" id="IPR029044">
    <property type="entry name" value="Nucleotide-diphossugar_trans"/>
</dbReference>
<keyword evidence="1" id="KW-0808">Transferase</keyword>
<dbReference type="Proteomes" id="UP000886803">
    <property type="component" value="Unassembled WGS sequence"/>
</dbReference>
<dbReference type="GO" id="GO:0005829">
    <property type="term" value="C:cytosol"/>
    <property type="evidence" value="ECO:0007669"/>
    <property type="project" value="TreeGrafter"/>
</dbReference>
<dbReference type="Gene3D" id="3.90.550.10">
    <property type="entry name" value="Spore Coat Polysaccharide Biosynthesis Protein SpsA, Chain A"/>
    <property type="match status" value="1"/>
</dbReference>
<protein>
    <submittedName>
        <fullName evidence="4">3-deoxy-manno-octulosonate cytidylyltransferase</fullName>
    </submittedName>
</protein>
<proteinExistence type="predicted"/>
<evidence type="ECO:0000313" key="4">
    <source>
        <dbReference type="EMBL" id="HJB42891.1"/>
    </source>
</evidence>
<dbReference type="GO" id="GO:0009103">
    <property type="term" value="P:lipopolysaccharide biosynthetic process"/>
    <property type="evidence" value="ECO:0007669"/>
    <property type="project" value="UniProtKB-KW"/>
</dbReference>
<evidence type="ECO:0000256" key="1">
    <source>
        <dbReference type="ARBA" id="ARBA00022679"/>
    </source>
</evidence>
<gene>
    <name evidence="4" type="ORF">H9945_10385</name>
</gene>
<reference evidence="4" key="2">
    <citation type="submission" date="2021-04" db="EMBL/GenBank/DDBJ databases">
        <authorList>
            <person name="Gilroy R."/>
        </authorList>
    </citation>
    <scope>NUCLEOTIDE SEQUENCE</scope>
    <source>
        <strain evidence="4">ChiBcec8-13705</strain>
    </source>
</reference>
<name>A0A9D2S4E4_9FIRM</name>
<comment type="caution">
    <text evidence="4">The sequence shown here is derived from an EMBL/GenBank/DDBJ whole genome shotgun (WGS) entry which is preliminary data.</text>
</comment>
<evidence type="ECO:0000313" key="5">
    <source>
        <dbReference type="Proteomes" id="UP000886803"/>
    </source>
</evidence>